<dbReference type="EMBL" id="JAFJYH010000155">
    <property type="protein sequence ID" value="KAG4417427.1"/>
    <property type="molecule type" value="Genomic_DNA"/>
</dbReference>
<keyword evidence="2" id="KW-1185">Reference proteome</keyword>
<organism evidence="1 2">
    <name type="scientific">Cadophora malorum</name>
    <dbReference type="NCBI Taxonomy" id="108018"/>
    <lineage>
        <taxon>Eukaryota</taxon>
        <taxon>Fungi</taxon>
        <taxon>Dikarya</taxon>
        <taxon>Ascomycota</taxon>
        <taxon>Pezizomycotina</taxon>
        <taxon>Leotiomycetes</taxon>
        <taxon>Helotiales</taxon>
        <taxon>Ploettnerulaceae</taxon>
        <taxon>Cadophora</taxon>
    </lineage>
</organism>
<comment type="caution">
    <text evidence="1">The sequence shown here is derived from an EMBL/GenBank/DDBJ whole genome shotgun (WGS) entry which is preliminary data.</text>
</comment>
<reference evidence="1" key="1">
    <citation type="submission" date="2021-02" db="EMBL/GenBank/DDBJ databases">
        <title>Genome sequence Cadophora malorum strain M34.</title>
        <authorList>
            <person name="Stefanovic E."/>
            <person name="Vu D."/>
            <person name="Scully C."/>
            <person name="Dijksterhuis J."/>
            <person name="Roader J."/>
            <person name="Houbraken J."/>
        </authorList>
    </citation>
    <scope>NUCLEOTIDE SEQUENCE</scope>
    <source>
        <strain evidence="1">M34</strain>
    </source>
</reference>
<gene>
    <name evidence="1" type="ORF">IFR04_009437</name>
</gene>
<proteinExistence type="predicted"/>
<evidence type="ECO:0000313" key="2">
    <source>
        <dbReference type="Proteomes" id="UP000664132"/>
    </source>
</evidence>
<dbReference type="Proteomes" id="UP000664132">
    <property type="component" value="Unassembled WGS sequence"/>
</dbReference>
<name>A0A8H7TD06_9HELO</name>
<sequence length="354" mass="39097">MSVQAKFGAPPANETWLQELQSFATEFQRGKVPPESQGDGDTRSVKYRASFSKDEGVSEKGIKLLEDIIKFEELLGNYWIDMEALLVKATLGRESPIKWLSKARRCAIRYELQEMTADYVSKSGLARGTRLASAALVDIIRVCSQSTHPANPAELSIVAAFVPRTVPLMTTDGMISSNNLDTEDNMEILADLVHRHRSYKIKVDAAHGILIELLFGSQEKRQPICNKEAISCSQRPMKDISRYVERDQGDREGVSRRIAGARTNHRLPQHGLLASAPIINAPENIQGDLSSTAQATSTESGLDVPFTFPTQATEAYEWTGTNIDDPQSLDTLIENGGMHDGFLVPNVPDHPESF</sequence>
<dbReference type="OrthoDB" id="3553839at2759"/>
<protein>
    <submittedName>
        <fullName evidence="1">Uncharacterized protein</fullName>
    </submittedName>
</protein>
<accession>A0A8H7TD06</accession>
<dbReference type="AlphaFoldDB" id="A0A8H7TD06"/>
<evidence type="ECO:0000313" key="1">
    <source>
        <dbReference type="EMBL" id="KAG4417427.1"/>
    </source>
</evidence>